<evidence type="ECO:0000256" key="4">
    <source>
        <dbReference type="ARBA" id="ARBA00022475"/>
    </source>
</evidence>
<dbReference type="InterPro" id="IPR004358">
    <property type="entry name" value="Sig_transdc_His_kin-like_C"/>
</dbReference>
<feature type="coiled-coil region" evidence="14">
    <location>
        <begin position="478"/>
        <end position="537"/>
    </location>
</feature>
<dbReference type="InterPro" id="IPR003594">
    <property type="entry name" value="HATPase_dom"/>
</dbReference>
<dbReference type="KEGG" id="dgi:Desgi_2939"/>
<dbReference type="FunFam" id="3.30.565.10:FF:000006">
    <property type="entry name" value="Sensor histidine kinase WalK"/>
    <property type="match status" value="1"/>
</dbReference>
<keyword evidence="19" id="KW-1185">Reference proteome</keyword>
<dbReference type="InterPro" id="IPR036097">
    <property type="entry name" value="HisK_dim/P_sf"/>
</dbReference>
<dbReference type="CDD" id="cd06225">
    <property type="entry name" value="HAMP"/>
    <property type="match status" value="1"/>
</dbReference>
<keyword evidence="10" id="KW-0067">ATP-binding</keyword>
<dbReference type="EMBL" id="CP003273">
    <property type="protein sequence ID" value="AGL02328.1"/>
    <property type="molecule type" value="Genomic_DNA"/>
</dbReference>
<dbReference type="eggNOG" id="COG5002">
    <property type="taxonomic scope" value="Bacteria"/>
</dbReference>
<feature type="domain" description="HAMP" evidence="17">
    <location>
        <begin position="424"/>
        <end position="476"/>
    </location>
</feature>
<dbReference type="AlphaFoldDB" id="R4KGJ0"/>
<comment type="catalytic activity">
    <reaction evidence="1">
        <text>ATP + protein L-histidine = ADP + protein N-phospho-L-histidine.</text>
        <dbReference type="EC" id="2.7.13.3"/>
    </reaction>
</comment>
<keyword evidence="6" id="KW-0808">Transferase</keyword>
<dbReference type="Pfam" id="PF22673">
    <property type="entry name" value="MCP-like_PDC_1"/>
    <property type="match status" value="1"/>
</dbReference>
<evidence type="ECO:0000313" key="18">
    <source>
        <dbReference type="EMBL" id="AGL02328.1"/>
    </source>
</evidence>
<evidence type="ECO:0000259" key="16">
    <source>
        <dbReference type="PROSITE" id="PS50109"/>
    </source>
</evidence>
<keyword evidence="5" id="KW-0597">Phosphoprotein</keyword>
<dbReference type="PROSITE" id="PS50109">
    <property type="entry name" value="HIS_KIN"/>
    <property type="match status" value="1"/>
</dbReference>
<evidence type="ECO:0000259" key="17">
    <source>
        <dbReference type="PROSITE" id="PS50885"/>
    </source>
</evidence>
<name>R4KGJ0_9FIRM</name>
<evidence type="ECO:0000313" key="19">
    <source>
        <dbReference type="Proteomes" id="UP000013520"/>
    </source>
</evidence>
<evidence type="ECO:0000256" key="13">
    <source>
        <dbReference type="ARBA" id="ARBA00023136"/>
    </source>
</evidence>
<dbReference type="Pfam" id="PF00512">
    <property type="entry name" value="HisKA"/>
    <property type="match status" value="1"/>
</dbReference>
<organism evidence="18 19">
    <name type="scientific">Desulfoscipio gibsoniae DSM 7213</name>
    <dbReference type="NCBI Taxonomy" id="767817"/>
    <lineage>
        <taxon>Bacteria</taxon>
        <taxon>Bacillati</taxon>
        <taxon>Bacillota</taxon>
        <taxon>Clostridia</taxon>
        <taxon>Eubacteriales</taxon>
        <taxon>Desulfallaceae</taxon>
        <taxon>Desulfoscipio</taxon>
    </lineage>
</organism>
<dbReference type="InterPro" id="IPR003660">
    <property type="entry name" value="HAMP_dom"/>
</dbReference>
<dbReference type="RefSeq" id="WP_006520812.1">
    <property type="nucleotide sequence ID" value="NC_021184.1"/>
</dbReference>
<dbReference type="GO" id="GO:0000155">
    <property type="term" value="F:phosphorelay sensor kinase activity"/>
    <property type="evidence" value="ECO:0007669"/>
    <property type="project" value="InterPro"/>
</dbReference>
<gene>
    <name evidence="18" type="ORF">Desgi_2939</name>
</gene>
<dbReference type="GO" id="GO:0005524">
    <property type="term" value="F:ATP binding"/>
    <property type="evidence" value="ECO:0007669"/>
    <property type="project" value="UniProtKB-KW"/>
</dbReference>
<evidence type="ECO:0000256" key="8">
    <source>
        <dbReference type="ARBA" id="ARBA00022741"/>
    </source>
</evidence>
<dbReference type="Gene3D" id="1.10.287.130">
    <property type="match status" value="1"/>
</dbReference>
<accession>R4KGJ0</accession>
<dbReference type="SMART" id="SM00387">
    <property type="entry name" value="HATPase_c"/>
    <property type="match status" value="1"/>
</dbReference>
<keyword evidence="9 18" id="KW-0418">Kinase</keyword>
<evidence type="ECO:0000256" key="7">
    <source>
        <dbReference type="ARBA" id="ARBA00022692"/>
    </source>
</evidence>
<dbReference type="SUPFAM" id="SSF55874">
    <property type="entry name" value="ATPase domain of HSP90 chaperone/DNA topoisomerase II/histidine kinase"/>
    <property type="match status" value="1"/>
</dbReference>
<dbReference type="PRINTS" id="PR00344">
    <property type="entry name" value="BCTRLSENSOR"/>
</dbReference>
<dbReference type="Gene3D" id="6.10.340.10">
    <property type="match status" value="1"/>
</dbReference>
<evidence type="ECO:0000256" key="5">
    <source>
        <dbReference type="ARBA" id="ARBA00022553"/>
    </source>
</evidence>
<keyword evidence="8" id="KW-0547">Nucleotide-binding</keyword>
<keyword evidence="12" id="KW-0902">Two-component regulatory system</keyword>
<dbReference type="Gene3D" id="3.30.565.10">
    <property type="entry name" value="Histidine kinase-like ATPase, C-terminal domain"/>
    <property type="match status" value="1"/>
</dbReference>
<dbReference type="SUPFAM" id="SSF47384">
    <property type="entry name" value="Homodimeric domain of signal transducing histidine kinase"/>
    <property type="match status" value="1"/>
</dbReference>
<dbReference type="InterPro" id="IPR050398">
    <property type="entry name" value="HssS/ArlS-like"/>
</dbReference>
<dbReference type="FunFam" id="1.10.287.130:FF:000001">
    <property type="entry name" value="Two-component sensor histidine kinase"/>
    <property type="match status" value="1"/>
</dbReference>
<reference evidence="18 19" key="1">
    <citation type="submission" date="2012-01" db="EMBL/GenBank/DDBJ databases">
        <title>Complete sequence of Desulfotomaculum gibsoniae DSM 7213.</title>
        <authorList>
            <consortium name="US DOE Joint Genome Institute"/>
            <person name="Lucas S."/>
            <person name="Han J."/>
            <person name="Lapidus A."/>
            <person name="Cheng J.-F."/>
            <person name="Goodwin L."/>
            <person name="Pitluck S."/>
            <person name="Peters L."/>
            <person name="Ovchinnikova G."/>
            <person name="Teshima H."/>
            <person name="Detter J.C."/>
            <person name="Han C."/>
            <person name="Tapia R."/>
            <person name="Land M."/>
            <person name="Hauser L."/>
            <person name="Kyrpides N."/>
            <person name="Ivanova N."/>
            <person name="Pagani I."/>
            <person name="Parshina S."/>
            <person name="Plugge C."/>
            <person name="Muyzer G."/>
            <person name="Kuever J."/>
            <person name="Ivanova A."/>
            <person name="Nazina T."/>
            <person name="Klenk H.-P."/>
            <person name="Brambilla E."/>
            <person name="Spring S."/>
            <person name="Stams A.F."/>
            <person name="Woyke T."/>
        </authorList>
    </citation>
    <scope>NUCLEOTIDE SEQUENCE [LARGE SCALE GENOMIC DNA]</scope>
    <source>
        <strain evidence="18 19">DSM 7213</strain>
    </source>
</reference>
<dbReference type="Pfam" id="PF00672">
    <property type="entry name" value="HAMP"/>
    <property type="match status" value="1"/>
</dbReference>
<evidence type="ECO:0000256" key="14">
    <source>
        <dbReference type="SAM" id="Coils"/>
    </source>
</evidence>
<dbReference type="CDD" id="cd00082">
    <property type="entry name" value="HisKA"/>
    <property type="match status" value="1"/>
</dbReference>
<keyword evidence="4" id="KW-1003">Cell membrane</keyword>
<protein>
    <recommendedName>
        <fullName evidence="3">histidine kinase</fullName>
        <ecNumber evidence="3">2.7.13.3</ecNumber>
    </recommendedName>
</protein>
<feature type="domain" description="Histidine kinase" evidence="16">
    <location>
        <begin position="537"/>
        <end position="754"/>
    </location>
</feature>
<dbReference type="PANTHER" id="PTHR45528:SF1">
    <property type="entry name" value="SENSOR HISTIDINE KINASE CPXA"/>
    <property type="match status" value="1"/>
</dbReference>
<keyword evidence="14" id="KW-0175">Coiled coil</keyword>
<keyword evidence="13 15" id="KW-0472">Membrane</keyword>
<dbReference type="OrthoDB" id="112712at2"/>
<dbReference type="SMART" id="SM00304">
    <property type="entry name" value="HAMP"/>
    <property type="match status" value="1"/>
</dbReference>
<dbReference type="GO" id="GO:0005886">
    <property type="term" value="C:plasma membrane"/>
    <property type="evidence" value="ECO:0007669"/>
    <property type="project" value="UniProtKB-SubCell"/>
</dbReference>
<dbReference type="SMART" id="SM00388">
    <property type="entry name" value="HisKA"/>
    <property type="match status" value="1"/>
</dbReference>
<dbReference type="InterPro" id="IPR005467">
    <property type="entry name" value="His_kinase_dom"/>
</dbReference>
<dbReference type="PROSITE" id="PS50885">
    <property type="entry name" value="HAMP"/>
    <property type="match status" value="1"/>
</dbReference>
<dbReference type="Gene3D" id="3.30.450.20">
    <property type="entry name" value="PAS domain"/>
    <property type="match status" value="1"/>
</dbReference>
<dbReference type="InterPro" id="IPR036890">
    <property type="entry name" value="HATPase_C_sf"/>
</dbReference>
<dbReference type="eggNOG" id="COG3850">
    <property type="taxonomic scope" value="Bacteria"/>
</dbReference>
<evidence type="ECO:0000256" key="2">
    <source>
        <dbReference type="ARBA" id="ARBA00004651"/>
    </source>
</evidence>
<evidence type="ECO:0000256" key="15">
    <source>
        <dbReference type="SAM" id="Phobius"/>
    </source>
</evidence>
<dbReference type="EC" id="2.7.13.3" evidence="3"/>
<dbReference type="InterPro" id="IPR003661">
    <property type="entry name" value="HisK_dim/P_dom"/>
</dbReference>
<evidence type="ECO:0000256" key="6">
    <source>
        <dbReference type="ARBA" id="ARBA00022679"/>
    </source>
</evidence>
<dbReference type="STRING" id="767817.Desgi_2939"/>
<dbReference type="PANTHER" id="PTHR45528">
    <property type="entry name" value="SENSOR HISTIDINE KINASE CPXA"/>
    <property type="match status" value="1"/>
</dbReference>
<sequence>MRKNHQHPRCKNYGTISKLIHLFESSLHYKLLLVMVLITIPPLVLLGAYSLYQTTVEISRAVESTKQNLIQNTLNLQQENLKSQAALIDAGLENVVNNIKILQSISENIFNNPEEYNRPGTITNILTDSQYGYYYSPPDHLPDTEISNVFISNKTKVTPKLLAELERLKHMEPVMQSFVSSNENVVAVYFNFKESAARIYPKLDFKKLVELQLFPPDLEVGNYEFFYSADEKHNPEKEITWTKIYRDITDRGLMITCNAPVYLAGGELRGVLGVDITMANIINNILNIEFEQPGAYAALITASGEVIANPEKLSPDTNPNPIASLLGRTDNPVFKEIGQKIREGESGCREVVLSGESKYLLYGPMGNSGWALIYVIPAHQITEPIEKEARSLIIEKNSAILSKISFGTLSILLIVTVFSILLSGNITKPVKDLTSGATALGEGNFGHVVPVNSKDEIGTLSVAFNTMSKQLQEMVLALQQKAMEQQILNTELADLNQDLESKVLERTSRLEEANANLQEALDSISAVEKSRRELLANVSHELRTPLMKIQGYVEAVRDGLYKDNKEFLRYLETIYLHTTGINRLINDLFDLSQLDARQSMHFTVTDLTPVFEQYFEEVSLFLEQKEINFSYSLDNTLPPVKVDPDRIIQVLENLVYNAAKYSQPGGQIQIFVKALADGVLVEVTDSGRGIPAKDLPYIFTRFFKGRGVNNPKSNGAGLGLAIAKAIVEAHQGTIGVESQPGKGSRFFFNIPVVPKGK</sequence>
<evidence type="ECO:0000256" key="12">
    <source>
        <dbReference type="ARBA" id="ARBA00023012"/>
    </source>
</evidence>
<dbReference type="Pfam" id="PF02518">
    <property type="entry name" value="HATPase_c"/>
    <property type="match status" value="1"/>
</dbReference>
<dbReference type="Proteomes" id="UP000013520">
    <property type="component" value="Chromosome"/>
</dbReference>
<comment type="subcellular location">
    <subcellularLocation>
        <location evidence="2">Cell membrane</location>
        <topology evidence="2">Multi-pass membrane protein</topology>
    </subcellularLocation>
</comment>
<evidence type="ECO:0000256" key="3">
    <source>
        <dbReference type="ARBA" id="ARBA00012438"/>
    </source>
</evidence>
<evidence type="ECO:0000256" key="9">
    <source>
        <dbReference type="ARBA" id="ARBA00022777"/>
    </source>
</evidence>
<dbReference type="SUPFAM" id="SSF158472">
    <property type="entry name" value="HAMP domain-like"/>
    <property type="match status" value="1"/>
</dbReference>
<keyword evidence="11 15" id="KW-1133">Transmembrane helix</keyword>
<dbReference type="HOGENOM" id="CLU_023032_0_0_9"/>
<feature type="transmembrane region" description="Helical" evidence="15">
    <location>
        <begin position="31"/>
        <end position="52"/>
    </location>
</feature>
<evidence type="ECO:0000256" key="11">
    <source>
        <dbReference type="ARBA" id="ARBA00022989"/>
    </source>
</evidence>
<evidence type="ECO:0000256" key="1">
    <source>
        <dbReference type="ARBA" id="ARBA00000085"/>
    </source>
</evidence>
<keyword evidence="7 15" id="KW-0812">Transmembrane</keyword>
<evidence type="ECO:0000256" key="10">
    <source>
        <dbReference type="ARBA" id="ARBA00022840"/>
    </source>
</evidence>
<proteinExistence type="predicted"/>